<dbReference type="EC" id="3.5.4.3" evidence="3 7"/>
<protein>
    <recommendedName>
        <fullName evidence="3 7">Guanine deaminase</fullName>
        <shortName evidence="8">Guanase</shortName>
        <ecNumber evidence="3 7">3.5.4.3</ecNumber>
    </recommendedName>
    <alternativeName>
        <fullName evidence="8">Guanine aminohydrolase</fullName>
    </alternativeName>
</protein>
<dbReference type="PANTHER" id="PTHR11271:SF6">
    <property type="entry name" value="GUANINE DEAMINASE"/>
    <property type="match status" value="1"/>
</dbReference>
<dbReference type="NCBIfam" id="NF006679">
    <property type="entry name" value="PRK09228.1"/>
    <property type="match status" value="1"/>
</dbReference>
<dbReference type="RefSeq" id="WP_109088633.1">
    <property type="nucleotide sequence ID" value="NZ_QEXO01000001.1"/>
</dbReference>
<dbReference type="Gene3D" id="2.30.40.10">
    <property type="entry name" value="Urease, subunit C, domain 1"/>
    <property type="match status" value="1"/>
</dbReference>
<evidence type="ECO:0000256" key="3">
    <source>
        <dbReference type="ARBA" id="ARBA00012781"/>
    </source>
</evidence>
<dbReference type="Gene3D" id="3.20.20.140">
    <property type="entry name" value="Metal-dependent hydrolases"/>
    <property type="match status" value="1"/>
</dbReference>
<dbReference type="NCBIfam" id="TIGR02967">
    <property type="entry name" value="guan_deamin"/>
    <property type="match status" value="1"/>
</dbReference>
<dbReference type="PANTHER" id="PTHR11271">
    <property type="entry name" value="GUANINE DEAMINASE"/>
    <property type="match status" value="1"/>
</dbReference>
<keyword evidence="4 8" id="KW-0479">Metal-binding</keyword>
<dbReference type="GO" id="GO:0008892">
    <property type="term" value="F:guanine deaminase activity"/>
    <property type="evidence" value="ECO:0007669"/>
    <property type="project" value="UniProtKB-UniRule"/>
</dbReference>
<feature type="domain" description="Amidohydrolase-related" evidence="9">
    <location>
        <begin position="74"/>
        <end position="434"/>
    </location>
</feature>
<comment type="similarity">
    <text evidence="2 8">Belongs to the metallo-dependent hydrolases superfamily. ATZ/TRZ family.</text>
</comment>
<dbReference type="CDD" id="cd01303">
    <property type="entry name" value="GDEase"/>
    <property type="match status" value="1"/>
</dbReference>
<dbReference type="SUPFAM" id="SSF51556">
    <property type="entry name" value="Metallo-dependent hydrolases"/>
    <property type="match status" value="1"/>
</dbReference>
<comment type="caution">
    <text evidence="10">The sequence shown here is derived from an EMBL/GenBank/DDBJ whole genome shotgun (WGS) entry which is preliminary data.</text>
</comment>
<evidence type="ECO:0000256" key="8">
    <source>
        <dbReference type="RuleBase" id="RU366009"/>
    </source>
</evidence>
<dbReference type="InterPro" id="IPR006680">
    <property type="entry name" value="Amidohydro-rel"/>
</dbReference>
<evidence type="ECO:0000256" key="7">
    <source>
        <dbReference type="NCBIfam" id="TIGR02967"/>
    </source>
</evidence>
<dbReference type="InterPro" id="IPR011059">
    <property type="entry name" value="Metal-dep_hydrolase_composite"/>
</dbReference>
<evidence type="ECO:0000256" key="2">
    <source>
        <dbReference type="ARBA" id="ARBA00006745"/>
    </source>
</evidence>
<dbReference type="AlphaFoldDB" id="A0A2U2BQN1"/>
<dbReference type="GO" id="GO:0005829">
    <property type="term" value="C:cytosol"/>
    <property type="evidence" value="ECO:0007669"/>
    <property type="project" value="TreeGrafter"/>
</dbReference>
<gene>
    <name evidence="10" type="primary">guaD</name>
    <name evidence="10" type="ORF">DF183_03270</name>
</gene>
<evidence type="ECO:0000256" key="1">
    <source>
        <dbReference type="ARBA" id="ARBA00004984"/>
    </source>
</evidence>
<accession>A0A2U2BQN1</accession>
<reference evidence="10 11" key="2">
    <citation type="submission" date="2018-05" db="EMBL/GenBank/DDBJ databases">
        <authorList>
            <person name="Lanie J.A."/>
            <person name="Ng W.-L."/>
            <person name="Kazmierczak K.M."/>
            <person name="Andrzejewski T.M."/>
            <person name="Davidsen T.M."/>
            <person name="Wayne K.J."/>
            <person name="Tettelin H."/>
            <person name="Glass J.I."/>
            <person name="Rusch D."/>
            <person name="Podicherti R."/>
            <person name="Tsui H.-C.T."/>
            <person name="Winkler M.E."/>
        </authorList>
    </citation>
    <scope>NUCLEOTIDE SEQUENCE [LARGE SCALE GENOMIC DNA]</scope>
    <source>
        <strain evidence="10 11">YBY</strain>
    </source>
</reference>
<dbReference type="UniPathway" id="UPA00603">
    <property type="reaction ID" value="UER00660"/>
</dbReference>
<name>A0A2U2BQN1_ALCFA</name>
<dbReference type="STRING" id="511.UZ73_01835"/>
<evidence type="ECO:0000256" key="5">
    <source>
        <dbReference type="ARBA" id="ARBA00022801"/>
    </source>
</evidence>
<evidence type="ECO:0000259" key="9">
    <source>
        <dbReference type="Pfam" id="PF01979"/>
    </source>
</evidence>
<dbReference type="InterPro" id="IPR032466">
    <property type="entry name" value="Metal_Hydrolase"/>
</dbReference>
<comment type="pathway">
    <text evidence="1 8">Purine metabolism; guanine degradation; xanthine from guanine: step 1/1.</text>
</comment>
<dbReference type="FunFam" id="3.20.20.140:FF:000022">
    <property type="entry name" value="Guanine deaminase"/>
    <property type="match status" value="1"/>
</dbReference>
<comment type="cofactor">
    <cofactor evidence="8">
        <name>Zn(2+)</name>
        <dbReference type="ChEBI" id="CHEBI:29105"/>
    </cofactor>
    <text evidence="8">Binds 1 zinc ion per subunit.</text>
</comment>
<dbReference type="InterPro" id="IPR051607">
    <property type="entry name" value="Metallo-dep_hydrolases"/>
</dbReference>
<dbReference type="InterPro" id="IPR014311">
    <property type="entry name" value="Guanine_deaminase"/>
</dbReference>
<dbReference type="Pfam" id="PF01979">
    <property type="entry name" value="Amidohydro_1"/>
    <property type="match status" value="1"/>
</dbReference>
<evidence type="ECO:0000313" key="11">
    <source>
        <dbReference type="Proteomes" id="UP000245216"/>
    </source>
</evidence>
<evidence type="ECO:0000313" key="10">
    <source>
        <dbReference type="EMBL" id="PWE16288.1"/>
    </source>
</evidence>
<dbReference type="Proteomes" id="UP000245216">
    <property type="component" value="Unassembled WGS sequence"/>
</dbReference>
<dbReference type="SUPFAM" id="SSF51338">
    <property type="entry name" value="Composite domain of metallo-dependent hydrolases"/>
    <property type="match status" value="1"/>
</dbReference>
<dbReference type="GO" id="GO:0006147">
    <property type="term" value="P:guanine catabolic process"/>
    <property type="evidence" value="ECO:0007669"/>
    <property type="project" value="UniProtKB-UniRule"/>
</dbReference>
<keyword evidence="6 8" id="KW-0862">Zinc</keyword>
<comment type="function">
    <text evidence="8">Catalyzes the hydrolytic deamination of guanine, producing xanthine and ammonia.</text>
</comment>
<evidence type="ECO:0000256" key="4">
    <source>
        <dbReference type="ARBA" id="ARBA00022723"/>
    </source>
</evidence>
<sequence>MTTSLHSACAYRAQLLYFVADPATLEDPAEAVRYHSDGLLLVNEQGQIQACGDWAELSQSLPASTKTVDLSGKIIMPGMIDTHLHFPQTDIIASPSSGLLPWLETYTFPTEGRFGDSEHAREVAGVFLDELLRNGTTTALVYGSVHRQSVDAFFEESHERNLRMIAGKVMMDRNCPDYLQDTAESGARDSEDLIKRWHGKGRQLYALTPRFAPTSTPEQLAACGELARAYPDVFLQTHVAENKDEIKWVSELFPKNRSYLDVYDSFGLLRPRAIYGHSIWLDEQDRARMHETGSIAAHCPTSNLFLASGLFDFQSIRQSKVLHTLATDVGGGTSFSMLRTMNEAHKVARLNNYHLTAASMFYMATEGAARALDMQGQIGTLAPGAEADFIVMDPKATPLMARRSTMLNSLEEQLFMLALLGDDRCIQASYSAGRCVHQRDH</sequence>
<evidence type="ECO:0000256" key="6">
    <source>
        <dbReference type="ARBA" id="ARBA00022833"/>
    </source>
</evidence>
<dbReference type="GO" id="GO:0008270">
    <property type="term" value="F:zinc ion binding"/>
    <property type="evidence" value="ECO:0007669"/>
    <property type="project" value="UniProtKB-UniRule"/>
</dbReference>
<keyword evidence="5 8" id="KW-0378">Hydrolase</keyword>
<proteinExistence type="inferred from homology"/>
<reference evidence="10 11" key="1">
    <citation type="submission" date="2018-05" db="EMBL/GenBank/DDBJ databases">
        <title>Genome Sequence of an Efficient Indole-Degrading Bacterium, Alcaligenes sp.YBY.</title>
        <authorList>
            <person name="Yang B."/>
        </authorList>
    </citation>
    <scope>NUCLEOTIDE SEQUENCE [LARGE SCALE GENOMIC DNA]</scope>
    <source>
        <strain evidence="10 11">YBY</strain>
    </source>
</reference>
<comment type="catalytic activity">
    <reaction evidence="8">
        <text>guanine + H2O + H(+) = xanthine + NH4(+)</text>
        <dbReference type="Rhea" id="RHEA:14665"/>
        <dbReference type="ChEBI" id="CHEBI:15377"/>
        <dbReference type="ChEBI" id="CHEBI:15378"/>
        <dbReference type="ChEBI" id="CHEBI:16235"/>
        <dbReference type="ChEBI" id="CHEBI:17712"/>
        <dbReference type="ChEBI" id="CHEBI:28938"/>
        <dbReference type="EC" id="3.5.4.3"/>
    </reaction>
</comment>
<dbReference type="EMBL" id="QEXO01000001">
    <property type="protein sequence ID" value="PWE16288.1"/>
    <property type="molecule type" value="Genomic_DNA"/>
</dbReference>
<organism evidence="10 11">
    <name type="scientific">Alcaligenes faecalis</name>
    <dbReference type="NCBI Taxonomy" id="511"/>
    <lineage>
        <taxon>Bacteria</taxon>
        <taxon>Pseudomonadati</taxon>
        <taxon>Pseudomonadota</taxon>
        <taxon>Betaproteobacteria</taxon>
        <taxon>Burkholderiales</taxon>
        <taxon>Alcaligenaceae</taxon>
        <taxon>Alcaligenes</taxon>
    </lineage>
</organism>